<name>A0A645JLN4_9ZZZZ</name>
<protein>
    <submittedName>
        <fullName evidence="1">Uncharacterized protein</fullName>
    </submittedName>
</protein>
<accession>A0A645JLN4</accession>
<dbReference type="AlphaFoldDB" id="A0A645JLN4"/>
<dbReference type="EMBL" id="VSSQ01145499">
    <property type="protein sequence ID" value="MPN64511.1"/>
    <property type="molecule type" value="Genomic_DNA"/>
</dbReference>
<proteinExistence type="predicted"/>
<organism evidence="1">
    <name type="scientific">bioreactor metagenome</name>
    <dbReference type="NCBI Taxonomy" id="1076179"/>
    <lineage>
        <taxon>unclassified sequences</taxon>
        <taxon>metagenomes</taxon>
        <taxon>ecological metagenomes</taxon>
    </lineage>
</organism>
<sequence>MDIFHILTTAHVIGMGLLREVGMNVRNNIAYTGSNAKAICLRRSYVKRIIT</sequence>
<gene>
    <name evidence="1" type="ORF">SDC9_212286</name>
</gene>
<comment type="caution">
    <text evidence="1">The sequence shown here is derived from an EMBL/GenBank/DDBJ whole genome shotgun (WGS) entry which is preliminary data.</text>
</comment>
<reference evidence="1" key="1">
    <citation type="submission" date="2019-08" db="EMBL/GenBank/DDBJ databases">
        <authorList>
            <person name="Kucharzyk K."/>
            <person name="Murdoch R.W."/>
            <person name="Higgins S."/>
            <person name="Loffler F."/>
        </authorList>
    </citation>
    <scope>NUCLEOTIDE SEQUENCE</scope>
</reference>
<evidence type="ECO:0000313" key="1">
    <source>
        <dbReference type="EMBL" id="MPN64511.1"/>
    </source>
</evidence>